<dbReference type="PANTHER" id="PTHR43537">
    <property type="entry name" value="TRANSCRIPTIONAL REGULATOR, GNTR FAMILY"/>
    <property type="match status" value="1"/>
</dbReference>
<reference evidence="5 6" key="4">
    <citation type="journal article" date="2009" name="Appl. Environ. Microbiol.">
        <title>Comparative genome-wide transcriptional profiling of Azorhizobium caulinodans ORS571 grown under free-living and symbiotic conditions.</title>
        <authorList>
            <person name="Tsukada S."/>
            <person name="Aono T."/>
            <person name="Akiba N."/>
            <person name="Lee KB."/>
            <person name="Liu CT."/>
            <person name="Toyazaki H."/>
            <person name="Oyaizu H."/>
        </authorList>
    </citation>
    <scope>NUCLEOTIDE SEQUENCE [LARGE SCALE GENOMIC DNA]</scope>
    <source>
        <strain evidence="6">ATCC 43989 / DSM 5975 / JCM 20966 / LMG 6465 / NBRC 14845 / NCIMB 13405 / ORS 571</strain>
    </source>
</reference>
<dbReference type="SMART" id="SM00345">
    <property type="entry name" value="HTH_GNTR"/>
    <property type="match status" value="1"/>
</dbReference>
<dbReference type="GO" id="GO:0003700">
    <property type="term" value="F:DNA-binding transcription factor activity"/>
    <property type="evidence" value="ECO:0007669"/>
    <property type="project" value="InterPro"/>
</dbReference>
<proteinExistence type="predicted"/>
<dbReference type="eggNOG" id="COG1802">
    <property type="taxonomic scope" value="Bacteria"/>
</dbReference>
<reference evidence="5 6" key="6">
    <citation type="journal article" date="2011" name="Appl. Environ. Microbiol.">
        <title>Involvement of the azorhizobial chromosome partition gene (parA) in the onset of bacteroid differentiation during Sesbania rostrata stem nodule development.</title>
        <authorList>
            <person name="Liu CT."/>
            <person name="Lee KB."/>
            <person name="Wang YS."/>
            <person name="Peng MH."/>
            <person name="Lee KT."/>
            <person name="Suzuki S."/>
            <person name="Suzuki T."/>
            <person name="Oyaizu H."/>
        </authorList>
    </citation>
    <scope>NUCLEOTIDE SEQUENCE [LARGE SCALE GENOMIC DNA]</scope>
    <source>
        <strain evidence="6">ATCC 43989 / DSM 5975 / JCM 20966 / LMG 6465 / NBRC 14845 / NCIMB 13405 / ORS 571</strain>
    </source>
</reference>
<dbReference type="KEGG" id="azc:AZC_1993"/>
<dbReference type="SUPFAM" id="SSF46785">
    <property type="entry name" value="Winged helix' DNA-binding domain"/>
    <property type="match status" value="1"/>
</dbReference>
<dbReference type="Gene3D" id="1.10.10.10">
    <property type="entry name" value="Winged helix-like DNA-binding domain superfamily/Winged helix DNA-binding domain"/>
    <property type="match status" value="1"/>
</dbReference>
<reference evidence="5 6" key="5">
    <citation type="journal article" date="2010" name="Appl. Environ. Microbiol.">
        <title>phrR-like gene praR of Azorhizobium caulinodans ORS571 is essential for symbiosis with Sesbania rostrata and is involved in expression of reb genes.</title>
        <authorList>
            <person name="Akiba N."/>
            <person name="Aono T."/>
            <person name="Toyazaki H."/>
            <person name="Sato S."/>
            <person name="Oyaizu H."/>
        </authorList>
    </citation>
    <scope>NUCLEOTIDE SEQUENCE [LARGE SCALE GENOMIC DNA]</scope>
    <source>
        <strain evidence="6">ATCC 43989 / DSM 5975 / JCM 20966 / LMG 6465 / NBRC 14845 / NCIMB 13405 / ORS 571</strain>
    </source>
</reference>
<dbReference type="STRING" id="438753.AZC_1993"/>
<keyword evidence="3" id="KW-0804">Transcription</keyword>
<gene>
    <name evidence="5" type="primary">gntR</name>
    <name evidence="5" type="ordered locus">AZC_1993</name>
</gene>
<dbReference type="SMART" id="SM00895">
    <property type="entry name" value="FCD"/>
    <property type="match status" value="1"/>
</dbReference>
<evidence type="ECO:0000256" key="1">
    <source>
        <dbReference type="ARBA" id="ARBA00023015"/>
    </source>
</evidence>
<dbReference type="GO" id="GO:0003677">
    <property type="term" value="F:DNA binding"/>
    <property type="evidence" value="ECO:0007669"/>
    <property type="project" value="UniProtKB-KW"/>
</dbReference>
<dbReference type="SUPFAM" id="SSF48008">
    <property type="entry name" value="GntR ligand-binding domain-like"/>
    <property type="match status" value="1"/>
</dbReference>
<dbReference type="PROSITE" id="PS50949">
    <property type="entry name" value="HTH_GNTR"/>
    <property type="match status" value="1"/>
</dbReference>
<evidence type="ECO:0000259" key="4">
    <source>
        <dbReference type="PROSITE" id="PS50949"/>
    </source>
</evidence>
<evidence type="ECO:0000256" key="2">
    <source>
        <dbReference type="ARBA" id="ARBA00023125"/>
    </source>
</evidence>
<dbReference type="HOGENOM" id="CLU_876174_0_0_5"/>
<dbReference type="Pfam" id="PF00392">
    <property type="entry name" value="GntR"/>
    <property type="match status" value="1"/>
</dbReference>
<name>A8I384_AZOC5</name>
<evidence type="ECO:0000313" key="6">
    <source>
        <dbReference type="Proteomes" id="UP000000270"/>
    </source>
</evidence>
<dbReference type="AlphaFoldDB" id="A8I384"/>
<dbReference type="InterPro" id="IPR000524">
    <property type="entry name" value="Tscrpt_reg_HTH_GntR"/>
</dbReference>
<keyword evidence="1" id="KW-0805">Transcription regulation</keyword>
<feature type="domain" description="HTH gntR-type" evidence="4">
    <location>
        <begin position="78"/>
        <end position="145"/>
    </location>
</feature>
<accession>A8I384</accession>
<keyword evidence="2" id="KW-0238">DNA-binding</keyword>
<dbReference type="InterPro" id="IPR036388">
    <property type="entry name" value="WH-like_DNA-bd_sf"/>
</dbReference>
<dbReference type="PANTHER" id="PTHR43537:SF53">
    <property type="entry name" value="HTH-TYPE TRANSCRIPTIONAL REPRESSOR NANR"/>
    <property type="match status" value="1"/>
</dbReference>
<sequence>MPTASVFLSRVEDPFVVSLFSFLSSRSIVGNRARWAQNCAQLASFYAPLARPRSGRRRPRSPMLRMEARDAAPVMLRVMDEETIHAILSRVLLAGRLPGGTKLGEHRLAEIFDVSRERIRKVLHRLGHERLIEVVKNRGAFTLAPDPNEIRVIFEARRILEGGIVAHLADTLSPDQVAALRDHVERETEALKTGDRQTWLKLSAEFHFLLASMTGNPLIIQQARELVGRTTMLVAFYENSAAAQCGCAEHRTIFRALASGERAKASRMMTTHLAMIETRLRPMACVDVGPTLESVIAEFMGDVIGGAALRAAAPQVA</sequence>
<reference evidence="5 6" key="3">
    <citation type="journal article" date="2008" name="BMC Genomics">
        <title>The genome of the versatile nitrogen fixer Azorhizobium caulinodans ORS571.</title>
        <authorList>
            <person name="Lee KB."/>
            <person name="Backer P.D."/>
            <person name="Aono T."/>
            <person name="Liu CT."/>
            <person name="Suzuki S."/>
            <person name="Suzuki T."/>
            <person name="Kaneko T."/>
            <person name="Yamada M."/>
            <person name="Tabata S."/>
            <person name="Kupfer D.M."/>
            <person name="Najar F.Z."/>
            <person name="Wiley G.B."/>
            <person name="Roe B."/>
            <person name="Binnewies T.T."/>
            <person name="Ussery D.W."/>
            <person name="D'Haeze W."/>
            <person name="Herder J.D."/>
            <person name="Gevers D."/>
            <person name="Vereecke D."/>
            <person name="Holsters M."/>
            <person name="Oyaizu H."/>
        </authorList>
    </citation>
    <scope>NUCLEOTIDE SEQUENCE [LARGE SCALE GENOMIC DNA]</scope>
    <source>
        <strain evidence="6">ATCC 43989 / DSM 5975 / JCM 20966 / LMG 6465 / NBRC 14845 / NCIMB 13405 / ORS 571</strain>
    </source>
</reference>
<dbReference type="InterPro" id="IPR011711">
    <property type="entry name" value="GntR_C"/>
</dbReference>
<keyword evidence="6" id="KW-1185">Reference proteome</keyword>
<dbReference type="Proteomes" id="UP000000270">
    <property type="component" value="Chromosome"/>
</dbReference>
<dbReference type="InterPro" id="IPR008920">
    <property type="entry name" value="TF_FadR/GntR_C"/>
</dbReference>
<protein>
    <submittedName>
        <fullName evidence="5">Transcriptional regulator</fullName>
    </submittedName>
</protein>
<evidence type="ECO:0000313" key="5">
    <source>
        <dbReference type="EMBL" id="BAF87991.1"/>
    </source>
</evidence>
<reference evidence="6" key="2">
    <citation type="submission" date="2007-04" db="EMBL/GenBank/DDBJ databases">
        <title>Complete genome sequence of the nitrogen-fixing bacterium Azorhizobium caulinodans ORS571.</title>
        <authorList>
            <person name="Lee K.B."/>
            <person name="Backer P.D."/>
            <person name="Aono T."/>
            <person name="Liu C.T."/>
            <person name="Suzuki S."/>
            <person name="Suzuki T."/>
            <person name="Kaneko T."/>
            <person name="Yamada M."/>
            <person name="Tabata S."/>
            <person name="Kupfer D.M."/>
            <person name="Najar F.Z."/>
            <person name="Wiley G.B."/>
            <person name="Roe B."/>
            <person name="Binnewies T."/>
            <person name="Ussery D."/>
            <person name="Vereecke D."/>
            <person name="Gevers D."/>
            <person name="Holsters M."/>
            <person name="Oyaizu H."/>
        </authorList>
    </citation>
    <scope>NUCLEOTIDE SEQUENCE [LARGE SCALE GENOMIC DNA]</scope>
    <source>
        <strain evidence="6">ATCC 43989 / DSM 5975 / JCM 20966 / LMG 6465 / NBRC 14845 / NCIMB 13405 / ORS 571</strain>
    </source>
</reference>
<dbReference type="InterPro" id="IPR036390">
    <property type="entry name" value="WH_DNA-bd_sf"/>
</dbReference>
<organism evidence="5 6">
    <name type="scientific">Azorhizobium caulinodans (strain ATCC 43989 / DSM 5975 / JCM 20966 / LMG 6465 / NBRC 14845 / NCIMB 13405 / ORS 571)</name>
    <dbReference type="NCBI Taxonomy" id="438753"/>
    <lineage>
        <taxon>Bacteria</taxon>
        <taxon>Pseudomonadati</taxon>
        <taxon>Pseudomonadota</taxon>
        <taxon>Alphaproteobacteria</taxon>
        <taxon>Hyphomicrobiales</taxon>
        <taxon>Xanthobacteraceae</taxon>
        <taxon>Azorhizobium</taxon>
    </lineage>
</organism>
<dbReference type="Pfam" id="PF07729">
    <property type="entry name" value="FCD"/>
    <property type="match status" value="1"/>
</dbReference>
<reference evidence="5 6" key="1">
    <citation type="journal article" date="2007" name="Appl. Environ. Microbiol.">
        <title>Rhizobial factors required for stem nodule maturation and maintenance in Sesbania rostrata-Azorhizobium caulinodans ORS571 symbiosis.</title>
        <authorList>
            <person name="Suzuki S."/>
            <person name="Aono T."/>
            <person name="Lee KB."/>
            <person name="Suzuki T."/>
            <person name="Liu CT."/>
            <person name="Miwa H."/>
            <person name="Wakao S."/>
            <person name="Iki T."/>
            <person name="Oyaizu H."/>
        </authorList>
    </citation>
    <scope>NUCLEOTIDE SEQUENCE [LARGE SCALE GENOMIC DNA]</scope>
    <source>
        <strain evidence="6">ATCC 43989 / DSM 5975 / JCM 20966 / LMG 6465 / NBRC 14845 / NCIMB 13405 / ORS 571</strain>
    </source>
</reference>
<evidence type="ECO:0000256" key="3">
    <source>
        <dbReference type="ARBA" id="ARBA00023163"/>
    </source>
</evidence>
<dbReference type="EMBL" id="AP009384">
    <property type="protein sequence ID" value="BAF87991.1"/>
    <property type="molecule type" value="Genomic_DNA"/>
</dbReference>
<dbReference type="Gene3D" id="1.20.120.530">
    <property type="entry name" value="GntR ligand-binding domain-like"/>
    <property type="match status" value="1"/>
</dbReference>